<dbReference type="KEGG" id="clap:NCTC11466_03545"/>
<dbReference type="RefSeq" id="WP_232012240.1">
    <property type="nucleotide sequence ID" value="NZ_LR134201.1"/>
</dbReference>
<name>A0A447V5W0_9ENTR</name>
<sequence length="224" mass="24557">MKRLVAGLNLIAVTHGDMQRSKSANNAHSTEGMKMTVKRYDAKDINGGLCISEDATGRYAAYEDYAELQRKLTAYEATVTNLTAQVQGLAVENSRLNDVAKGGAFVMQKALMKYEFGIGMTEQAEHFIRDAREEFKATDAALAEIRNEARAEGINFAASRLAAAFNNGFIDKPLPEVFDVTRMILDTKSDLANAPVPAPDGLSGEYAETALKEWAEQLRKEQGK</sequence>
<protein>
    <submittedName>
        <fullName evidence="1">Uncharacterized protein</fullName>
    </submittedName>
</protein>
<reference evidence="1 2" key="1">
    <citation type="submission" date="2018-12" db="EMBL/GenBank/DDBJ databases">
        <authorList>
            <consortium name="Pathogen Informatics"/>
        </authorList>
    </citation>
    <scope>NUCLEOTIDE SEQUENCE [LARGE SCALE GENOMIC DNA]</scope>
    <source>
        <strain evidence="1 2">NCTC11466</strain>
    </source>
</reference>
<dbReference type="AlphaFoldDB" id="A0A447V5W0"/>
<proteinExistence type="predicted"/>
<dbReference type="EMBL" id="LR134201">
    <property type="protein sequence ID" value="VEC00265.1"/>
    <property type="molecule type" value="Genomic_DNA"/>
</dbReference>
<keyword evidence="2" id="KW-1185">Reference proteome</keyword>
<dbReference type="Proteomes" id="UP000274122">
    <property type="component" value="Chromosome"/>
</dbReference>
<evidence type="ECO:0000313" key="1">
    <source>
        <dbReference type="EMBL" id="VEC00265.1"/>
    </source>
</evidence>
<organism evidence="1 2">
    <name type="scientific">Cedecea lapagei</name>
    <dbReference type="NCBI Taxonomy" id="158823"/>
    <lineage>
        <taxon>Bacteria</taxon>
        <taxon>Pseudomonadati</taxon>
        <taxon>Pseudomonadota</taxon>
        <taxon>Gammaproteobacteria</taxon>
        <taxon>Enterobacterales</taxon>
        <taxon>Enterobacteriaceae</taxon>
        <taxon>Cedecea</taxon>
    </lineage>
</organism>
<accession>A0A447V5W0</accession>
<gene>
    <name evidence="1" type="ORF">NCTC11466_03545</name>
</gene>
<evidence type="ECO:0000313" key="2">
    <source>
        <dbReference type="Proteomes" id="UP000274122"/>
    </source>
</evidence>